<dbReference type="RefSeq" id="WP_421731766.1">
    <property type="nucleotide sequence ID" value="NZ_CACRSK010000001.1"/>
</dbReference>
<evidence type="ECO:0000256" key="1">
    <source>
        <dbReference type="ARBA" id="ARBA00004141"/>
    </source>
</evidence>
<dbReference type="CDD" id="cd07042">
    <property type="entry name" value="STAS_SulP_like_sulfate_transporter"/>
    <property type="match status" value="1"/>
</dbReference>
<evidence type="ECO:0000313" key="7">
    <source>
        <dbReference type="EMBL" id="VYS78071.1"/>
    </source>
</evidence>
<reference evidence="7" key="1">
    <citation type="submission" date="2019-11" db="EMBL/GenBank/DDBJ databases">
        <authorList>
            <person name="Feng L."/>
        </authorList>
    </citation>
    <scope>NUCLEOTIDE SEQUENCE</scope>
    <source>
        <strain evidence="7">CUreolyticusLFYP111</strain>
    </source>
</reference>
<name>A0A6N2RD83_9BACT</name>
<keyword evidence="2 5" id="KW-0812">Transmembrane</keyword>
<evidence type="ECO:0000259" key="6">
    <source>
        <dbReference type="PROSITE" id="PS50801"/>
    </source>
</evidence>
<dbReference type="PANTHER" id="PTHR11814">
    <property type="entry name" value="SULFATE TRANSPORTER"/>
    <property type="match status" value="1"/>
</dbReference>
<dbReference type="SUPFAM" id="SSF52091">
    <property type="entry name" value="SpoIIaa-like"/>
    <property type="match status" value="1"/>
</dbReference>
<dbReference type="GO" id="GO:0016020">
    <property type="term" value="C:membrane"/>
    <property type="evidence" value="ECO:0007669"/>
    <property type="project" value="UniProtKB-SubCell"/>
</dbReference>
<dbReference type="InterPro" id="IPR036513">
    <property type="entry name" value="STAS_dom_sf"/>
</dbReference>
<evidence type="ECO:0000256" key="4">
    <source>
        <dbReference type="ARBA" id="ARBA00023136"/>
    </source>
</evidence>
<feature type="domain" description="STAS" evidence="6">
    <location>
        <begin position="209"/>
        <end position="313"/>
    </location>
</feature>
<dbReference type="AlphaFoldDB" id="A0A6N2RD83"/>
<accession>A0A6N2RD83</accession>
<dbReference type="Pfam" id="PF01740">
    <property type="entry name" value="STAS"/>
    <property type="match status" value="1"/>
</dbReference>
<feature type="transmembrane region" description="Helical" evidence="5">
    <location>
        <begin position="21"/>
        <end position="42"/>
    </location>
</feature>
<dbReference type="PROSITE" id="PS50801">
    <property type="entry name" value="STAS"/>
    <property type="match status" value="1"/>
</dbReference>
<keyword evidence="3 5" id="KW-1133">Transmembrane helix</keyword>
<dbReference type="Pfam" id="PF00916">
    <property type="entry name" value="Sulfate_transp"/>
    <property type="match status" value="1"/>
</dbReference>
<evidence type="ECO:0000256" key="3">
    <source>
        <dbReference type="ARBA" id="ARBA00022989"/>
    </source>
</evidence>
<keyword evidence="4 5" id="KW-0472">Membrane</keyword>
<dbReference type="Gene3D" id="3.30.750.24">
    <property type="entry name" value="STAS domain"/>
    <property type="match status" value="1"/>
</dbReference>
<evidence type="ECO:0000256" key="5">
    <source>
        <dbReference type="SAM" id="Phobius"/>
    </source>
</evidence>
<gene>
    <name evidence="7" type="primary">dauA_1</name>
    <name evidence="7" type="ORF">CULFYP111_00341</name>
</gene>
<comment type="subcellular location">
    <subcellularLocation>
        <location evidence="1">Membrane</location>
        <topology evidence="1">Multi-pass membrane protein</topology>
    </subcellularLocation>
</comment>
<dbReference type="InterPro" id="IPR001902">
    <property type="entry name" value="SLC26A/SulP_fam"/>
</dbReference>
<dbReference type="GO" id="GO:0055085">
    <property type="term" value="P:transmembrane transport"/>
    <property type="evidence" value="ECO:0007669"/>
    <property type="project" value="InterPro"/>
</dbReference>
<dbReference type="EMBL" id="CACRSK010000001">
    <property type="protein sequence ID" value="VYS78071.1"/>
    <property type="molecule type" value="Genomic_DNA"/>
</dbReference>
<feature type="transmembrane region" description="Helical" evidence="5">
    <location>
        <begin position="101"/>
        <end position="130"/>
    </location>
</feature>
<feature type="transmembrane region" description="Helical" evidence="5">
    <location>
        <begin position="62"/>
        <end position="80"/>
    </location>
</feature>
<proteinExistence type="predicted"/>
<sequence length="335" mass="37353">MDLKITFVNFNGVSFELIKSLLPASITIAVLAGIESLLSAVVADGMTNDRHNSNTKLIGQGFANIASAAIGGIPVTGAIARTATNIKNGAKSPVSAMISSIALFIMVMILLNFVNLIPMASLGAILLVISYNMGEWEYFKQIKKAPKSDYFVFIATFLLTVFFDLIIGISVGMIFALIIFMKRTSDLTNFEMITKDLKHTDGKILEIPNGVLVYNINDPFFFGAAEKFSNMLLDIVKPKSKIIVVNLENVPLIDATGYRGLKIFYNNCKKNELKIYFCGIRSRVYKILKNYGFIDEIQKENIFKDLKANIDYLKDFEPKELYSNKKVDSLTRDNK</sequence>
<dbReference type="InterPro" id="IPR011547">
    <property type="entry name" value="SLC26A/SulP_dom"/>
</dbReference>
<dbReference type="InterPro" id="IPR002645">
    <property type="entry name" value="STAS_dom"/>
</dbReference>
<evidence type="ECO:0000256" key="2">
    <source>
        <dbReference type="ARBA" id="ARBA00022692"/>
    </source>
</evidence>
<protein>
    <submittedName>
        <fullName evidence="7">C4-dicarboxylic acid transporter DauA</fullName>
    </submittedName>
</protein>
<feature type="transmembrane region" description="Helical" evidence="5">
    <location>
        <begin position="150"/>
        <end position="180"/>
    </location>
</feature>
<organism evidence="7">
    <name type="scientific">Campylobacter ureolyticus</name>
    <dbReference type="NCBI Taxonomy" id="827"/>
    <lineage>
        <taxon>Bacteria</taxon>
        <taxon>Pseudomonadati</taxon>
        <taxon>Campylobacterota</taxon>
        <taxon>Epsilonproteobacteria</taxon>
        <taxon>Campylobacterales</taxon>
        <taxon>Campylobacteraceae</taxon>
        <taxon>Campylobacter</taxon>
    </lineage>
</organism>